<feature type="transmembrane region" description="Helical" evidence="1">
    <location>
        <begin position="81"/>
        <end position="105"/>
    </location>
</feature>
<name>A0A9W4XSF1_9PLEO</name>
<dbReference type="EMBL" id="CAOQHR010000012">
    <property type="protein sequence ID" value="CAI6341883.1"/>
    <property type="molecule type" value="Genomic_DNA"/>
</dbReference>
<feature type="transmembrane region" description="Helical" evidence="1">
    <location>
        <begin position="125"/>
        <end position="142"/>
    </location>
</feature>
<dbReference type="AlphaFoldDB" id="A0A9W4XSF1"/>
<evidence type="ECO:0000256" key="1">
    <source>
        <dbReference type="SAM" id="Phobius"/>
    </source>
</evidence>
<sequence>MDYLLTSFKGVGVTFGILAVQTGVHALWRPLSFAENFGLPLNPKLSAQNRPRGEKDHAAKSVDFGPAYTTMMGARQAGTGVIILIFASCGKWMEIATVLSVVGLLCATTDAYNLWKGGKNGHARFHALPGLAIAAHALAVLYRNGGL</sequence>
<dbReference type="Proteomes" id="UP001152607">
    <property type="component" value="Unassembled WGS sequence"/>
</dbReference>
<reference evidence="2" key="1">
    <citation type="submission" date="2023-01" db="EMBL/GenBank/DDBJ databases">
        <authorList>
            <person name="Van Ghelder C."/>
            <person name="Rancurel C."/>
        </authorList>
    </citation>
    <scope>NUCLEOTIDE SEQUENCE</scope>
    <source>
        <strain evidence="2">CNCM I-4278</strain>
    </source>
</reference>
<keyword evidence="1" id="KW-0472">Membrane</keyword>
<protein>
    <submittedName>
        <fullName evidence="2">Uncharacterized protein</fullName>
    </submittedName>
</protein>
<gene>
    <name evidence="2" type="ORF">PDIGIT_LOCUS15083</name>
</gene>
<proteinExistence type="predicted"/>
<keyword evidence="1" id="KW-1133">Transmembrane helix</keyword>
<accession>A0A9W4XSF1</accession>
<evidence type="ECO:0000313" key="3">
    <source>
        <dbReference type="Proteomes" id="UP001152607"/>
    </source>
</evidence>
<keyword evidence="3" id="KW-1185">Reference proteome</keyword>
<dbReference type="Pfam" id="PF14087">
    <property type="entry name" value="DUF4267"/>
    <property type="match status" value="1"/>
</dbReference>
<keyword evidence="1" id="KW-0812">Transmembrane</keyword>
<comment type="caution">
    <text evidence="2">The sequence shown here is derived from an EMBL/GenBank/DDBJ whole genome shotgun (WGS) entry which is preliminary data.</text>
</comment>
<organism evidence="2 3">
    <name type="scientific">Periconia digitata</name>
    <dbReference type="NCBI Taxonomy" id="1303443"/>
    <lineage>
        <taxon>Eukaryota</taxon>
        <taxon>Fungi</taxon>
        <taxon>Dikarya</taxon>
        <taxon>Ascomycota</taxon>
        <taxon>Pezizomycotina</taxon>
        <taxon>Dothideomycetes</taxon>
        <taxon>Pleosporomycetidae</taxon>
        <taxon>Pleosporales</taxon>
        <taxon>Massarineae</taxon>
        <taxon>Periconiaceae</taxon>
        <taxon>Periconia</taxon>
    </lineage>
</organism>
<dbReference type="InterPro" id="IPR025363">
    <property type="entry name" value="DUF4267"/>
</dbReference>
<dbReference type="OrthoDB" id="5594884at2759"/>
<evidence type="ECO:0000313" key="2">
    <source>
        <dbReference type="EMBL" id="CAI6341883.1"/>
    </source>
</evidence>